<dbReference type="GO" id="GO:0016020">
    <property type="term" value="C:membrane"/>
    <property type="evidence" value="ECO:0007669"/>
    <property type="project" value="UniProtKB-SubCell"/>
</dbReference>
<evidence type="ECO:0000256" key="1">
    <source>
        <dbReference type="ARBA" id="ARBA00004141"/>
    </source>
</evidence>
<comment type="subcellular location">
    <subcellularLocation>
        <location evidence="1">Membrane</location>
        <topology evidence="1">Multi-pass membrane protein</topology>
    </subcellularLocation>
</comment>
<evidence type="ECO:0000259" key="6">
    <source>
        <dbReference type="PROSITE" id="PS50850"/>
    </source>
</evidence>
<feature type="transmembrane region" description="Helical" evidence="5">
    <location>
        <begin position="193"/>
        <end position="214"/>
    </location>
</feature>
<evidence type="ECO:0000256" key="4">
    <source>
        <dbReference type="ARBA" id="ARBA00023136"/>
    </source>
</evidence>
<dbReference type="InterPro" id="IPR005828">
    <property type="entry name" value="MFS_sugar_transport-like"/>
</dbReference>
<dbReference type="PROSITE" id="PS50850">
    <property type="entry name" value="MFS"/>
    <property type="match status" value="1"/>
</dbReference>
<name>A0A0N1PIZ3_PAPMA</name>
<reference evidence="7 8" key="1">
    <citation type="journal article" date="2015" name="Nat. Commun.">
        <title>Outbred genome sequencing and CRISPR/Cas9 gene editing in butterflies.</title>
        <authorList>
            <person name="Li X."/>
            <person name="Fan D."/>
            <person name="Zhang W."/>
            <person name="Liu G."/>
            <person name="Zhang L."/>
            <person name="Zhao L."/>
            <person name="Fang X."/>
            <person name="Chen L."/>
            <person name="Dong Y."/>
            <person name="Chen Y."/>
            <person name="Ding Y."/>
            <person name="Zhao R."/>
            <person name="Feng M."/>
            <person name="Zhu Y."/>
            <person name="Feng Y."/>
            <person name="Jiang X."/>
            <person name="Zhu D."/>
            <person name="Xiang H."/>
            <person name="Feng X."/>
            <person name="Li S."/>
            <person name="Wang J."/>
            <person name="Zhang G."/>
            <person name="Kronforst M.R."/>
            <person name="Wang W."/>
        </authorList>
    </citation>
    <scope>NUCLEOTIDE SEQUENCE [LARGE SCALE GENOMIC DNA]</scope>
    <source>
        <strain evidence="7">Ya'a_city_454_Pm</strain>
        <tissue evidence="7">Whole body</tissue>
    </source>
</reference>
<dbReference type="EMBL" id="KQ460009">
    <property type="protein sequence ID" value="KPJ18482.1"/>
    <property type="molecule type" value="Genomic_DNA"/>
</dbReference>
<evidence type="ECO:0000313" key="7">
    <source>
        <dbReference type="EMBL" id="KPJ18482.1"/>
    </source>
</evidence>
<dbReference type="STRING" id="76193.A0A0N1PIZ3"/>
<feature type="domain" description="Major facilitator superfamily (MFS) profile" evidence="6">
    <location>
        <begin position="1"/>
        <end position="312"/>
    </location>
</feature>
<dbReference type="PANTHER" id="PTHR48021">
    <property type="match status" value="1"/>
</dbReference>
<sequence>MSYILGWCLSYRYILWVNLALSILNLALLMTVTESPVFLMRQNREEDAKMSIAHYRGESPGSKVVLEEMSRLKQLLTPAIELVPLNTENTKAEEAEKEKLNVEEDTPHIQTKPSAIKLLYRSPSSRRGFTVVGLLLSLQVMMGLVAVQVYAKQIFSQAAPSLSSHLCSVIFAMVILLGSIFSLVATDKFGRKILIIISSSCVALCLCVMGAFLQTGVVPAWVPALLILVYCFFFMSGAGSVPYVLLSECFVPDVQSLASTLLMEWVWLLNFFIVAIFPFLIKYFGIHGSFYVFAIFATFNSLVGIFLLPETKGLTNDQIQEALMRRKK</sequence>
<dbReference type="InParanoid" id="A0A0N1PIZ3"/>
<dbReference type="Pfam" id="PF00083">
    <property type="entry name" value="Sugar_tr"/>
    <property type="match status" value="2"/>
</dbReference>
<dbReference type="Proteomes" id="UP000053240">
    <property type="component" value="Unassembled WGS sequence"/>
</dbReference>
<dbReference type="SUPFAM" id="SSF103473">
    <property type="entry name" value="MFS general substrate transporter"/>
    <property type="match status" value="1"/>
</dbReference>
<evidence type="ECO:0000256" key="5">
    <source>
        <dbReference type="SAM" id="Phobius"/>
    </source>
</evidence>
<keyword evidence="4 5" id="KW-0472">Membrane</keyword>
<keyword evidence="8" id="KW-1185">Reference proteome</keyword>
<dbReference type="InterPro" id="IPR050549">
    <property type="entry name" value="MFS_Trehalose_Transporter"/>
</dbReference>
<dbReference type="InterPro" id="IPR020846">
    <property type="entry name" value="MFS_dom"/>
</dbReference>
<protein>
    <submittedName>
        <fullName evidence="7">Facilitated trehalose transporter Tret1-2-like</fullName>
    </submittedName>
</protein>
<feature type="transmembrane region" description="Helical" evidence="5">
    <location>
        <begin position="129"/>
        <end position="151"/>
    </location>
</feature>
<organism evidence="7 8">
    <name type="scientific">Papilio machaon</name>
    <name type="common">Old World swallowtail butterfly</name>
    <dbReference type="NCBI Taxonomy" id="76193"/>
    <lineage>
        <taxon>Eukaryota</taxon>
        <taxon>Metazoa</taxon>
        <taxon>Ecdysozoa</taxon>
        <taxon>Arthropoda</taxon>
        <taxon>Hexapoda</taxon>
        <taxon>Insecta</taxon>
        <taxon>Pterygota</taxon>
        <taxon>Neoptera</taxon>
        <taxon>Endopterygota</taxon>
        <taxon>Lepidoptera</taxon>
        <taxon>Glossata</taxon>
        <taxon>Ditrysia</taxon>
        <taxon>Papilionoidea</taxon>
        <taxon>Papilionidae</taxon>
        <taxon>Papilioninae</taxon>
        <taxon>Papilio</taxon>
    </lineage>
</organism>
<accession>A0A0N1PIZ3</accession>
<feature type="transmembrane region" description="Helical" evidence="5">
    <location>
        <begin position="265"/>
        <end position="284"/>
    </location>
</feature>
<evidence type="ECO:0000256" key="2">
    <source>
        <dbReference type="ARBA" id="ARBA00022692"/>
    </source>
</evidence>
<dbReference type="InterPro" id="IPR036259">
    <property type="entry name" value="MFS_trans_sf"/>
</dbReference>
<proteinExistence type="predicted"/>
<dbReference type="PANTHER" id="PTHR48021:SF33">
    <property type="entry name" value="AT22075P-RELATED"/>
    <property type="match status" value="1"/>
</dbReference>
<evidence type="ECO:0000256" key="3">
    <source>
        <dbReference type="ARBA" id="ARBA00022989"/>
    </source>
</evidence>
<dbReference type="GO" id="GO:0022857">
    <property type="term" value="F:transmembrane transporter activity"/>
    <property type="evidence" value="ECO:0007669"/>
    <property type="project" value="InterPro"/>
</dbReference>
<gene>
    <name evidence="7" type="ORF">RR48_03994</name>
</gene>
<keyword evidence="3 5" id="KW-1133">Transmembrane helix</keyword>
<dbReference type="Gene3D" id="1.20.1250.20">
    <property type="entry name" value="MFS general substrate transporter like domains"/>
    <property type="match status" value="1"/>
</dbReference>
<evidence type="ECO:0000313" key="8">
    <source>
        <dbReference type="Proteomes" id="UP000053240"/>
    </source>
</evidence>
<keyword evidence="2 5" id="KW-0812">Transmembrane</keyword>
<feature type="transmembrane region" description="Helical" evidence="5">
    <location>
        <begin position="220"/>
        <end position="245"/>
    </location>
</feature>
<feature type="transmembrane region" description="Helical" evidence="5">
    <location>
        <begin position="13"/>
        <end position="32"/>
    </location>
</feature>
<dbReference type="AlphaFoldDB" id="A0A0N1PIZ3"/>
<feature type="transmembrane region" description="Helical" evidence="5">
    <location>
        <begin position="163"/>
        <end position="186"/>
    </location>
</feature>
<feature type="transmembrane region" description="Helical" evidence="5">
    <location>
        <begin position="290"/>
        <end position="308"/>
    </location>
</feature>